<proteinExistence type="predicted"/>
<gene>
    <name evidence="2" type="ORF">MFIFM68171_06313</name>
</gene>
<evidence type="ECO:0000256" key="1">
    <source>
        <dbReference type="SAM" id="MobiDB-lite"/>
    </source>
</evidence>
<dbReference type="Pfam" id="PF05742">
    <property type="entry name" value="TANGO2"/>
    <property type="match status" value="2"/>
</dbReference>
<feature type="compositionally biased region" description="Polar residues" evidence="1">
    <location>
        <begin position="38"/>
        <end position="47"/>
    </location>
</feature>
<dbReference type="PANTHER" id="PTHR17985:SF8">
    <property type="entry name" value="TRANSPORT AND GOLGI ORGANIZATION PROTEIN 2 HOMOLOG"/>
    <property type="match status" value="1"/>
</dbReference>
<dbReference type="EMBL" id="BAAFSV010000003">
    <property type="protein sequence ID" value="GAB1316103.1"/>
    <property type="molecule type" value="Genomic_DNA"/>
</dbReference>
<dbReference type="Proteomes" id="UP001628179">
    <property type="component" value="Unassembled WGS sequence"/>
</dbReference>
<evidence type="ECO:0000313" key="3">
    <source>
        <dbReference type="Proteomes" id="UP001628179"/>
    </source>
</evidence>
<dbReference type="RefSeq" id="XP_070917834.1">
    <property type="nucleotide sequence ID" value="XM_071061733.1"/>
</dbReference>
<organism evidence="2 3">
    <name type="scientific">Madurella fahalii</name>
    <dbReference type="NCBI Taxonomy" id="1157608"/>
    <lineage>
        <taxon>Eukaryota</taxon>
        <taxon>Fungi</taxon>
        <taxon>Dikarya</taxon>
        <taxon>Ascomycota</taxon>
        <taxon>Pezizomycotina</taxon>
        <taxon>Sordariomycetes</taxon>
        <taxon>Sordariomycetidae</taxon>
        <taxon>Sordariales</taxon>
        <taxon>Sordariales incertae sedis</taxon>
        <taxon>Madurella</taxon>
    </lineage>
</organism>
<evidence type="ECO:0000313" key="2">
    <source>
        <dbReference type="EMBL" id="GAB1316103.1"/>
    </source>
</evidence>
<comment type="caution">
    <text evidence="2">The sequence shown here is derived from an EMBL/GenBank/DDBJ whole genome shotgun (WGS) entry which is preliminary data.</text>
</comment>
<sequence>MCIVLVTTAHPKYALIVLDNRDEYILRPTSRPHWWTATPESHATNGSAKGPNGLRTTDQPGDIHVLSSRDLQRAEQGTWLGITKGGNFAVLTNYRELDTHDAAHPVHAKRSRGGMVTAWLRADPAEPTAQFVHRMLEDGGVKGVGGFSLICGKLRKVKGERNVEPLAIISNRCDHVGQVPWICGQRGAAYGLSNATYLEPSAENSASVWPKIRDGINMLNDAAAATSGSESTEKDLVDSLFNILDVDNFPSDHTIDLEEGIALLKDSIFIPAFGGEEHQKEMSEAQHRSHVKEKGHNSPAAEALTTVARPGDQPNGFQTGLYGTQRQTVILVDWDGNVTYTERALWDPNGNPIPRGSGDETFRFKIDGWESDPAPRNGNAML</sequence>
<dbReference type="PANTHER" id="PTHR17985">
    <property type="entry name" value="SER/THR-RICH PROTEIN T10 IN DGCR REGION"/>
    <property type="match status" value="1"/>
</dbReference>
<keyword evidence="3" id="KW-1185">Reference proteome</keyword>
<protein>
    <submittedName>
        <fullName evidence="2">Uncharacterized protein</fullName>
    </submittedName>
</protein>
<feature type="region of interest" description="Disordered" evidence="1">
    <location>
        <begin position="36"/>
        <end position="58"/>
    </location>
</feature>
<accession>A0ABQ0GEC7</accession>
<name>A0ABQ0GEC7_9PEZI</name>
<reference evidence="2 3" key="1">
    <citation type="submission" date="2024-09" db="EMBL/GenBank/DDBJ databases">
        <title>Itraconazole resistance in Madurella fahalii resulting from another homologue of gene encoding cytochrome P450 14-alpha sterol demethylase (CYP51).</title>
        <authorList>
            <person name="Yoshioka I."/>
            <person name="Fahal A.H."/>
            <person name="Kaneko S."/>
            <person name="Yaguchi T."/>
        </authorList>
    </citation>
    <scope>NUCLEOTIDE SEQUENCE [LARGE SCALE GENOMIC DNA]</scope>
    <source>
        <strain evidence="2 3">IFM 68171</strain>
    </source>
</reference>
<dbReference type="InterPro" id="IPR008551">
    <property type="entry name" value="TANGO2"/>
</dbReference>
<dbReference type="GeneID" id="98177056"/>